<dbReference type="InterPro" id="IPR000792">
    <property type="entry name" value="Tscrpt_reg_LuxR_C"/>
</dbReference>
<proteinExistence type="predicted"/>
<dbReference type="InterPro" id="IPR016032">
    <property type="entry name" value="Sig_transdc_resp-reg_C-effctor"/>
</dbReference>
<feature type="domain" description="HTH luxR-type" evidence="2">
    <location>
        <begin position="829"/>
        <end position="894"/>
    </location>
</feature>
<dbReference type="InterPro" id="IPR059106">
    <property type="entry name" value="WHD_MalT"/>
</dbReference>
<dbReference type="PANTHER" id="PTHR43214">
    <property type="entry name" value="TWO-COMPONENT RESPONSE REGULATOR"/>
    <property type="match status" value="1"/>
</dbReference>
<dbReference type="Gene3D" id="1.10.10.10">
    <property type="entry name" value="Winged helix-like DNA-binding domain superfamily/Winged helix DNA-binding domain"/>
    <property type="match status" value="1"/>
</dbReference>
<dbReference type="Pfam" id="PF25873">
    <property type="entry name" value="WHD_MalT"/>
    <property type="match status" value="1"/>
</dbReference>
<dbReference type="SUPFAM" id="SSF46894">
    <property type="entry name" value="C-terminal effector domain of the bipartite response regulators"/>
    <property type="match status" value="1"/>
</dbReference>
<dbReference type="SMART" id="SM00421">
    <property type="entry name" value="HTH_LUXR"/>
    <property type="match status" value="1"/>
</dbReference>
<dbReference type="Proteomes" id="UP001156903">
    <property type="component" value="Unassembled WGS sequence"/>
</dbReference>
<keyword evidence="1" id="KW-0238">DNA-binding</keyword>
<reference evidence="4" key="1">
    <citation type="journal article" date="2019" name="Int. J. Syst. Evol. Microbiol.">
        <title>The Global Catalogue of Microorganisms (GCM) 10K type strain sequencing project: providing services to taxonomists for standard genome sequencing and annotation.</title>
        <authorList>
            <consortium name="The Broad Institute Genomics Platform"/>
            <consortium name="The Broad Institute Genome Sequencing Center for Infectious Disease"/>
            <person name="Wu L."/>
            <person name="Ma J."/>
        </authorList>
    </citation>
    <scope>NUCLEOTIDE SEQUENCE [LARGE SCALE GENOMIC DNA]</scope>
    <source>
        <strain evidence="4">NBRC 109341</strain>
    </source>
</reference>
<dbReference type="PANTHER" id="PTHR43214:SF43">
    <property type="entry name" value="TWO-COMPONENT RESPONSE REGULATOR"/>
    <property type="match status" value="1"/>
</dbReference>
<name>A0ABQ6C3C3_9BURK</name>
<accession>A0ABQ6C3C3</accession>
<dbReference type="SUPFAM" id="SSF52540">
    <property type="entry name" value="P-loop containing nucleoside triphosphate hydrolases"/>
    <property type="match status" value="1"/>
</dbReference>
<gene>
    <name evidence="3" type="ORF">GCM10007935_22640</name>
</gene>
<dbReference type="PRINTS" id="PR00038">
    <property type="entry name" value="HTHLUXR"/>
</dbReference>
<dbReference type="InterPro" id="IPR027417">
    <property type="entry name" value="P-loop_NTPase"/>
</dbReference>
<dbReference type="Gene3D" id="3.40.50.300">
    <property type="entry name" value="P-loop containing nucleotide triphosphate hydrolases"/>
    <property type="match status" value="1"/>
</dbReference>
<dbReference type="InterPro" id="IPR011990">
    <property type="entry name" value="TPR-like_helical_dom_sf"/>
</dbReference>
<sequence length="897" mass="99723">MSAPEPVNSTSAPLRARNTVALETKFQAPAPVASQVTRAELCNALCNGMGQLVLVRAPAGFGKTTALVQARERLEREGVPTVWLTLDRADNDTSRFLSALDEAVHRLGLNDADAGRDAVQALAQADSPFALFLDEFESVHEAAVLGLVREIAEHLPRRGRLFIGSRNLPMLGLARLRVRGQLTEIEADRLRFSLEDTTAFFDQRRAQALNPDQLFRLHQKTEGWIAALWLASMALDRHENVADFVERFSGSDRAVADYLAEEVLARQPAPIRQFLLRTSLLRQLDASVCAALNPRTDCATLLEQLDADHLFLTPVAGEQRTWRYHSLFAGYLRAQLERERPDEVARLHLAASGWYESRERPVPAIDHAIEGGDFPHAMELLDANAEDFLEQGRMRLLARWFHTLPAAQLRGHLRLQMIAVWAACFTRGPWEAMELLERSGVDRSEDPLLRAHADGMRPMLMAMQDRNDEALIAGRASLQRLPTGNHFADSTLLNAMAYISSVAGDPREALHLLDAARREQDGGSTFNRMYTESTEGLVDLQQGRLRQATARFRLAVDATHAVNYHHTHGNAWAGVLYTSALYEANQLAQADHLLNVYLPLARDVGLPDHMILSHAMRSRIAYIHGDVDVASHALTELEYLGNQRKLPRVVAAAKLERARLLMLQGHASAAHDELVRADDPTLWAREQQQRLLAHDIEYMALARLRWHVAHGDAATSLPLLDAQIETASRADRQRRLLVLRLLRALALQRSGDTPAAVAQVGVALQFASQEGFMRLVLDEGPAVGVLVQRYQALHDSGQSRDPLLGDYLQRLLQAFGPLPAETELPGDLPGGVLEPLTRKELRVLQLLVEGYSNNAMAEKLYVSDSTVRTHLRNINMKLGAHSRTQAVAIARRLGLLN</sequence>
<dbReference type="Pfam" id="PF17874">
    <property type="entry name" value="TPR_MalT"/>
    <property type="match status" value="1"/>
</dbReference>
<dbReference type="Gene3D" id="1.25.40.10">
    <property type="entry name" value="Tetratricopeptide repeat domain"/>
    <property type="match status" value="1"/>
</dbReference>
<organism evidence="3 4">
    <name type="scientific">Hydrogenophaga electricum</name>
    <dbReference type="NCBI Taxonomy" id="1230953"/>
    <lineage>
        <taxon>Bacteria</taxon>
        <taxon>Pseudomonadati</taxon>
        <taxon>Pseudomonadota</taxon>
        <taxon>Betaproteobacteria</taxon>
        <taxon>Burkholderiales</taxon>
        <taxon>Comamonadaceae</taxon>
        <taxon>Hydrogenophaga</taxon>
    </lineage>
</organism>
<evidence type="ECO:0000313" key="4">
    <source>
        <dbReference type="Proteomes" id="UP001156903"/>
    </source>
</evidence>
<dbReference type="CDD" id="cd06170">
    <property type="entry name" value="LuxR_C_like"/>
    <property type="match status" value="1"/>
</dbReference>
<dbReference type="EMBL" id="BSPB01000016">
    <property type="protein sequence ID" value="GLS14831.1"/>
    <property type="molecule type" value="Genomic_DNA"/>
</dbReference>
<dbReference type="PROSITE" id="PS50043">
    <property type="entry name" value="HTH_LUXR_2"/>
    <property type="match status" value="1"/>
</dbReference>
<protein>
    <submittedName>
        <fullName evidence="3">LuxR family transcriptional regulator</fullName>
    </submittedName>
</protein>
<dbReference type="Pfam" id="PF00196">
    <property type="entry name" value="GerE"/>
    <property type="match status" value="1"/>
</dbReference>
<dbReference type="InterPro" id="IPR039420">
    <property type="entry name" value="WalR-like"/>
</dbReference>
<evidence type="ECO:0000259" key="2">
    <source>
        <dbReference type="PROSITE" id="PS50043"/>
    </source>
</evidence>
<dbReference type="RefSeq" id="WP_284307889.1">
    <property type="nucleotide sequence ID" value="NZ_BSPB01000016.1"/>
</dbReference>
<evidence type="ECO:0000313" key="3">
    <source>
        <dbReference type="EMBL" id="GLS14831.1"/>
    </source>
</evidence>
<dbReference type="InterPro" id="IPR041617">
    <property type="entry name" value="TPR_MalT"/>
</dbReference>
<comment type="caution">
    <text evidence="3">The sequence shown here is derived from an EMBL/GenBank/DDBJ whole genome shotgun (WGS) entry which is preliminary data.</text>
</comment>
<keyword evidence="4" id="KW-1185">Reference proteome</keyword>
<dbReference type="InterPro" id="IPR036388">
    <property type="entry name" value="WH-like_DNA-bd_sf"/>
</dbReference>
<evidence type="ECO:0000256" key="1">
    <source>
        <dbReference type="ARBA" id="ARBA00023125"/>
    </source>
</evidence>